<dbReference type="Proteomes" id="UP001187346">
    <property type="component" value="Unassembled WGS sequence"/>
</dbReference>
<organism evidence="1 2">
    <name type="scientific">Streptomyces prunicolor</name>
    <dbReference type="NCBI Taxonomy" id="67348"/>
    <lineage>
        <taxon>Bacteria</taxon>
        <taxon>Bacillati</taxon>
        <taxon>Actinomycetota</taxon>
        <taxon>Actinomycetes</taxon>
        <taxon>Kitasatosporales</taxon>
        <taxon>Streptomycetaceae</taxon>
        <taxon>Streptomyces</taxon>
    </lineage>
</organism>
<proteinExistence type="predicted"/>
<dbReference type="InterPro" id="IPR032710">
    <property type="entry name" value="NTF2-like_dom_sf"/>
</dbReference>
<keyword evidence="2" id="KW-1185">Reference proteome</keyword>
<dbReference type="Pfam" id="PF07366">
    <property type="entry name" value="SnoaL"/>
    <property type="match status" value="2"/>
</dbReference>
<comment type="caution">
    <text evidence="1">The sequence shown here is derived from an EMBL/GenBank/DDBJ whole genome shotgun (WGS) entry which is preliminary data.</text>
</comment>
<sequence>MSDLDQSQQENLALYRRFLDAFNSGDLAEIPRVIAADFTDHHPGFDITGIDSYLEALRGAYSSLDLKGELDELSALGEDRVLTRVKLTGTHLAPLLGLPATGRKVEWSTTEIWRVQDGLFVERWAQDDMLGLREQISSDALNLAVVQQVSDAVNQRRLDDLDDLFGPTFHDNNPAWSCESLEELKGIIQGAYDGLDFSVGLDALYPASPDKVIMHITFHGKHIAPFFGQEPTGKEVSWTSLEVYRLEDGKVVERWVQADTAGLMRQVGVPLP</sequence>
<name>A0ABU4FHK1_9ACTN</name>
<dbReference type="RefSeq" id="WP_266865027.1">
    <property type="nucleotide sequence ID" value="NZ_JAPEMW010000001.1"/>
</dbReference>
<accession>A0ABU4FHK1</accession>
<dbReference type="EMBL" id="JAWMAJ010000116">
    <property type="protein sequence ID" value="MDV7220082.1"/>
    <property type="molecule type" value="Genomic_DNA"/>
</dbReference>
<reference evidence="1 2" key="1">
    <citation type="submission" date="2023-10" db="EMBL/GenBank/DDBJ databases">
        <title>Characterization of rhizosphere-enriched actinobacteria from wheat plants lab-grown on chernevaya soil.</title>
        <authorList>
            <person name="Tikhonova E.N."/>
            <person name="Konopkin A."/>
            <person name="Kravchenko I.K."/>
        </authorList>
    </citation>
    <scope>NUCLEOTIDE SEQUENCE [LARGE SCALE GENOMIC DNA]</scope>
    <source>
        <strain evidence="1 2">RR29</strain>
    </source>
</reference>
<dbReference type="PANTHER" id="PTHR38436">
    <property type="entry name" value="POLYKETIDE CYCLASE SNOAL-LIKE DOMAIN"/>
    <property type="match status" value="1"/>
</dbReference>
<dbReference type="SUPFAM" id="SSF54427">
    <property type="entry name" value="NTF2-like"/>
    <property type="match status" value="2"/>
</dbReference>
<protein>
    <submittedName>
        <fullName evidence="1">Ester cyclase</fullName>
    </submittedName>
</protein>
<dbReference type="PANTHER" id="PTHR38436:SF1">
    <property type="entry name" value="ESTER CYCLASE"/>
    <property type="match status" value="1"/>
</dbReference>
<dbReference type="InterPro" id="IPR009959">
    <property type="entry name" value="Cyclase_SnoaL-like"/>
</dbReference>
<gene>
    <name evidence="1" type="ORF">R5A26_29490</name>
</gene>
<dbReference type="Gene3D" id="3.10.450.50">
    <property type="match status" value="2"/>
</dbReference>
<evidence type="ECO:0000313" key="2">
    <source>
        <dbReference type="Proteomes" id="UP001187346"/>
    </source>
</evidence>
<evidence type="ECO:0000313" key="1">
    <source>
        <dbReference type="EMBL" id="MDV7220082.1"/>
    </source>
</evidence>